<proteinExistence type="predicted"/>
<organism evidence="2 3">
    <name type="scientific">Hyaloscypha variabilis (strain UAMH 11265 / GT02V1 / F)</name>
    <name type="common">Meliniomyces variabilis</name>
    <dbReference type="NCBI Taxonomy" id="1149755"/>
    <lineage>
        <taxon>Eukaryota</taxon>
        <taxon>Fungi</taxon>
        <taxon>Dikarya</taxon>
        <taxon>Ascomycota</taxon>
        <taxon>Pezizomycotina</taxon>
        <taxon>Leotiomycetes</taxon>
        <taxon>Helotiales</taxon>
        <taxon>Hyaloscyphaceae</taxon>
        <taxon>Hyaloscypha</taxon>
        <taxon>Hyaloscypha variabilis</taxon>
    </lineage>
</organism>
<feature type="region of interest" description="Disordered" evidence="1">
    <location>
        <begin position="1"/>
        <end position="48"/>
    </location>
</feature>
<dbReference type="Proteomes" id="UP000235786">
    <property type="component" value="Unassembled WGS sequence"/>
</dbReference>
<feature type="compositionally biased region" description="Polar residues" evidence="1">
    <location>
        <begin position="1"/>
        <end position="20"/>
    </location>
</feature>
<reference evidence="2 3" key="1">
    <citation type="submission" date="2016-04" db="EMBL/GenBank/DDBJ databases">
        <title>A degradative enzymes factory behind the ericoid mycorrhizal symbiosis.</title>
        <authorList>
            <consortium name="DOE Joint Genome Institute"/>
            <person name="Martino E."/>
            <person name="Morin E."/>
            <person name="Grelet G."/>
            <person name="Kuo A."/>
            <person name="Kohler A."/>
            <person name="Daghino S."/>
            <person name="Barry K."/>
            <person name="Choi C."/>
            <person name="Cichocki N."/>
            <person name="Clum A."/>
            <person name="Copeland A."/>
            <person name="Hainaut M."/>
            <person name="Haridas S."/>
            <person name="Labutti K."/>
            <person name="Lindquist E."/>
            <person name="Lipzen A."/>
            <person name="Khouja H.-R."/>
            <person name="Murat C."/>
            <person name="Ohm R."/>
            <person name="Olson A."/>
            <person name="Spatafora J."/>
            <person name="Veneault-Fourrey C."/>
            <person name="Henrissat B."/>
            <person name="Grigoriev I."/>
            <person name="Martin F."/>
            <person name="Perotto S."/>
        </authorList>
    </citation>
    <scope>NUCLEOTIDE SEQUENCE [LARGE SCALE GENOMIC DNA]</scope>
    <source>
        <strain evidence="2 3">F</strain>
    </source>
</reference>
<name>A0A2J6RNY2_HYAVF</name>
<keyword evidence="3" id="KW-1185">Reference proteome</keyword>
<protein>
    <submittedName>
        <fullName evidence="2">Uncharacterized protein</fullName>
    </submittedName>
</protein>
<gene>
    <name evidence="2" type="ORF">L207DRAFT_336221</name>
</gene>
<dbReference type="AlphaFoldDB" id="A0A2J6RNY2"/>
<accession>A0A2J6RNY2</accession>
<evidence type="ECO:0000256" key="1">
    <source>
        <dbReference type="SAM" id="MobiDB-lite"/>
    </source>
</evidence>
<evidence type="ECO:0000313" key="3">
    <source>
        <dbReference type="Proteomes" id="UP000235786"/>
    </source>
</evidence>
<dbReference type="EMBL" id="KZ613945">
    <property type="protein sequence ID" value="PMD40226.1"/>
    <property type="molecule type" value="Genomic_DNA"/>
</dbReference>
<sequence length="82" mass="8498">MSQGQASASPAATGGQTSSAPPERGLQAERLSLWQHDPHPPINHTLVGRSLHTSPATATIRQGTAWAPTSVAHFTAITTAGY</sequence>
<evidence type="ECO:0000313" key="2">
    <source>
        <dbReference type="EMBL" id="PMD40226.1"/>
    </source>
</evidence>